<dbReference type="AlphaFoldDB" id="A0A139HL67"/>
<dbReference type="EMBL" id="LFZN01000032">
    <property type="protein sequence ID" value="KXT03180.1"/>
    <property type="molecule type" value="Genomic_DNA"/>
</dbReference>
<sequence>MWPNELVASVLEQSGVEFPYNSLFDPAVLPNQFDISFNPADSRPVLNNNVEKFKSLKPDWNPHHRNAYMNNLTRASADGLDRSFT</sequence>
<gene>
    <name evidence="1" type="ORF">AC578_4834</name>
</gene>
<organism evidence="1 2">
    <name type="scientific">Pseudocercospora eumusae</name>
    <dbReference type="NCBI Taxonomy" id="321146"/>
    <lineage>
        <taxon>Eukaryota</taxon>
        <taxon>Fungi</taxon>
        <taxon>Dikarya</taxon>
        <taxon>Ascomycota</taxon>
        <taxon>Pezizomycotina</taxon>
        <taxon>Dothideomycetes</taxon>
        <taxon>Dothideomycetidae</taxon>
        <taxon>Mycosphaerellales</taxon>
        <taxon>Mycosphaerellaceae</taxon>
        <taxon>Pseudocercospora</taxon>
    </lineage>
</organism>
<evidence type="ECO:0000313" key="1">
    <source>
        <dbReference type="EMBL" id="KXT03180.1"/>
    </source>
</evidence>
<proteinExistence type="predicted"/>
<comment type="caution">
    <text evidence="1">The sequence shown here is derived from an EMBL/GenBank/DDBJ whole genome shotgun (WGS) entry which is preliminary data.</text>
</comment>
<dbReference type="Proteomes" id="UP000070133">
    <property type="component" value="Unassembled WGS sequence"/>
</dbReference>
<keyword evidence="2" id="KW-1185">Reference proteome</keyword>
<name>A0A139HL67_9PEZI</name>
<evidence type="ECO:0000313" key="2">
    <source>
        <dbReference type="Proteomes" id="UP000070133"/>
    </source>
</evidence>
<dbReference type="OrthoDB" id="3635706at2759"/>
<protein>
    <submittedName>
        <fullName evidence="1">Uncharacterized protein</fullName>
    </submittedName>
</protein>
<accession>A0A139HL67</accession>
<reference evidence="1 2" key="1">
    <citation type="submission" date="2015-07" db="EMBL/GenBank/DDBJ databases">
        <title>Comparative genomics of the Sigatoka disease complex on banana suggests a link between parallel evolutionary changes in Pseudocercospora fijiensis and Pseudocercospora eumusae and increased virulence on the banana host.</title>
        <authorList>
            <person name="Chang T.-C."/>
            <person name="Salvucci A."/>
            <person name="Crous P.W."/>
            <person name="Stergiopoulos I."/>
        </authorList>
    </citation>
    <scope>NUCLEOTIDE SEQUENCE [LARGE SCALE GENOMIC DNA]</scope>
    <source>
        <strain evidence="1 2">CBS 114824</strain>
    </source>
</reference>